<protein>
    <recommendedName>
        <fullName evidence="3">Peptidase A2 domain-containing protein</fullName>
    </recommendedName>
</protein>
<dbReference type="InterPro" id="IPR021109">
    <property type="entry name" value="Peptidase_aspartic_dom_sf"/>
</dbReference>
<organism evidence="1 2">
    <name type="scientific">Portunus trituberculatus</name>
    <name type="common">Swimming crab</name>
    <name type="synonym">Neptunus trituberculatus</name>
    <dbReference type="NCBI Taxonomy" id="210409"/>
    <lineage>
        <taxon>Eukaryota</taxon>
        <taxon>Metazoa</taxon>
        <taxon>Ecdysozoa</taxon>
        <taxon>Arthropoda</taxon>
        <taxon>Crustacea</taxon>
        <taxon>Multicrustacea</taxon>
        <taxon>Malacostraca</taxon>
        <taxon>Eumalacostraca</taxon>
        <taxon>Eucarida</taxon>
        <taxon>Decapoda</taxon>
        <taxon>Pleocyemata</taxon>
        <taxon>Brachyura</taxon>
        <taxon>Eubrachyura</taxon>
        <taxon>Portunoidea</taxon>
        <taxon>Portunidae</taxon>
        <taxon>Portuninae</taxon>
        <taxon>Portunus</taxon>
    </lineage>
</organism>
<reference evidence="1 2" key="1">
    <citation type="submission" date="2019-05" db="EMBL/GenBank/DDBJ databases">
        <title>Another draft genome of Portunus trituberculatus and its Hox gene families provides insights of decapod evolution.</title>
        <authorList>
            <person name="Jeong J.-H."/>
            <person name="Song I."/>
            <person name="Kim S."/>
            <person name="Choi T."/>
            <person name="Kim D."/>
            <person name="Ryu S."/>
            <person name="Kim W."/>
        </authorList>
    </citation>
    <scope>NUCLEOTIDE SEQUENCE [LARGE SCALE GENOMIC DNA]</scope>
    <source>
        <tissue evidence="1">Muscle</tissue>
    </source>
</reference>
<dbReference type="SUPFAM" id="SSF50630">
    <property type="entry name" value="Acid proteases"/>
    <property type="match status" value="1"/>
</dbReference>
<keyword evidence="2" id="KW-1185">Reference proteome</keyword>
<comment type="caution">
    <text evidence="1">The sequence shown here is derived from an EMBL/GenBank/DDBJ whole genome shotgun (WGS) entry which is preliminary data.</text>
</comment>
<evidence type="ECO:0000313" key="2">
    <source>
        <dbReference type="Proteomes" id="UP000324222"/>
    </source>
</evidence>
<evidence type="ECO:0000313" key="1">
    <source>
        <dbReference type="EMBL" id="MPC75419.1"/>
    </source>
</evidence>
<dbReference type="Gene3D" id="2.40.70.10">
    <property type="entry name" value="Acid Proteases"/>
    <property type="match status" value="1"/>
</dbReference>
<gene>
    <name evidence="1" type="ORF">E2C01_069806</name>
</gene>
<proteinExistence type="predicted"/>
<evidence type="ECO:0008006" key="3">
    <source>
        <dbReference type="Google" id="ProtNLM"/>
    </source>
</evidence>
<dbReference type="AlphaFoldDB" id="A0A5B7I0I8"/>
<name>A0A5B7I0I8_PORTR</name>
<dbReference type="EMBL" id="VSRR010041085">
    <property type="protein sequence ID" value="MPC75419.1"/>
    <property type="molecule type" value="Genomic_DNA"/>
</dbReference>
<accession>A0A5B7I0I8</accession>
<sequence length="320" mass="36335">MEWVVTCGALGAALVVAVVAGIWWRLKGARNQGMPQVERRDVKGGNEVEEVIRLYLAPEAEERALPSLKDHTAVPMRGHNLLPAYINGRYCEIFVDCGTSSAIVKYQRAKRLGLLSQVTRFRLIQVRMWTSWTVAKMLVVEEVAVELAGGVSFPCTFLVAPREGPINHLKHDIFLDNATLRRTRAMQSFSHSVATLFFPKGMPELRPRTSPDSQYVLDNARFKDCAKYVKLNVLLDTGAQVFYASRQYHRPHRSIEVVVAKDSLLYWKSLMAVPSSNFDFVMGVSPLAKYCSLLDYSNQYLYLCIDNRVYRARLRRTITL</sequence>
<dbReference type="Proteomes" id="UP000324222">
    <property type="component" value="Unassembled WGS sequence"/>
</dbReference>